<evidence type="ECO:0000313" key="4">
    <source>
        <dbReference type="Proteomes" id="UP000053860"/>
    </source>
</evidence>
<dbReference type="Proteomes" id="UP000053860">
    <property type="component" value="Unassembled WGS sequence"/>
</dbReference>
<dbReference type="GO" id="GO:0000166">
    <property type="term" value="F:nucleotide binding"/>
    <property type="evidence" value="ECO:0007669"/>
    <property type="project" value="InterPro"/>
</dbReference>
<dbReference type="InterPro" id="IPR019546">
    <property type="entry name" value="TAT_signal_bac_arc"/>
</dbReference>
<dbReference type="InterPro" id="IPR000683">
    <property type="entry name" value="Gfo/Idh/MocA-like_OxRdtase_N"/>
</dbReference>
<gene>
    <name evidence="3" type="ORF">XD92_0361</name>
</gene>
<dbReference type="PATRIC" id="fig|294710.3.peg.596"/>
<evidence type="ECO:0000259" key="1">
    <source>
        <dbReference type="Pfam" id="PF01408"/>
    </source>
</evidence>
<dbReference type="SUPFAM" id="SSF55347">
    <property type="entry name" value="Glyceraldehyde-3-phosphate dehydrogenase-like, C-terminal domain"/>
    <property type="match status" value="1"/>
</dbReference>
<feature type="domain" description="Gfo/Idh/MocA-like oxidoreductase N-terminal" evidence="1">
    <location>
        <begin position="40"/>
        <end position="166"/>
    </location>
</feature>
<reference evidence="4" key="1">
    <citation type="journal article" date="2015" name="MBio">
        <title>Genome-Resolved Metagenomic Analysis Reveals Roles for Candidate Phyla and Other Microbial Community Members in Biogeochemical Transformations in Oil Reservoirs.</title>
        <authorList>
            <person name="Hu P."/>
            <person name="Tom L."/>
            <person name="Singh A."/>
            <person name="Thomas B.C."/>
            <person name="Baker B.J."/>
            <person name="Piceno Y.M."/>
            <person name="Andersen G.L."/>
            <person name="Banfield J.F."/>
        </authorList>
    </citation>
    <scope>NUCLEOTIDE SEQUENCE [LARGE SCALE GENOMIC DNA]</scope>
</reference>
<dbReference type="Gene3D" id="3.40.50.720">
    <property type="entry name" value="NAD(P)-binding Rossmann-like Domain"/>
    <property type="match status" value="1"/>
</dbReference>
<sequence length="440" mass="49191">MNYSRRKFIKTAGLATAGTLIAPRVALGSNPIWASNSNTLKVGLIGCGGRGTGAAGEALNADPNVILTAMADAFEDHLQSSYNSLKEKYGNKVQVAENNKFVGLDAFQKLIDSDVDVVLLATPPCFRPQHLEAAVNANKHVFCEKPFAVDAPGLRRVMEAAKKAKAKNLSLVSGFCWRYHQPKRDTFGRVLNGQIGEILGGEATYNTGELWYKERQRGWSDMEYKLRNWLYYNWLSGDHLVEQAIHSIDMFSWAMGDKAPLKISGTGGRQKRTDPKFGNVYDHFGLTYEYDNGVKMYFFCRQQDGTTPSYAVELIGKDGRCYVDCRTGEHKITGKNPWNLADTTKFTDAEAYKQTKVRGMYQVEHDELFASIRANKPRNDGEWMTRSNLLALAGRMAAYSGQTITFDQALNSTEVLFPENISWDTKYDISIAIPGITEFK</sequence>
<evidence type="ECO:0000313" key="3">
    <source>
        <dbReference type="EMBL" id="KUK78357.1"/>
    </source>
</evidence>
<accession>A0A124FXL1</accession>
<dbReference type="Pfam" id="PF01408">
    <property type="entry name" value="GFO_IDH_MocA"/>
    <property type="match status" value="1"/>
</dbReference>
<proteinExistence type="predicted"/>
<dbReference type="InterPro" id="IPR006311">
    <property type="entry name" value="TAT_signal"/>
</dbReference>
<dbReference type="PROSITE" id="PS51318">
    <property type="entry name" value="TAT"/>
    <property type="match status" value="1"/>
</dbReference>
<dbReference type="PANTHER" id="PTHR43818:SF5">
    <property type="entry name" value="OXIDOREDUCTASE FAMILY PROTEIN"/>
    <property type="match status" value="1"/>
</dbReference>
<dbReference type="SUPFAM" id="SSF51735">
    <property type="entry name" value="NAD(P)-binding Rossmann-fold domains"/>
    <property type="match status" value="1"/>
</dbReference>
<protein>
    <submittedName>
        <fullName evidence="3">Oxidoreductase domain protein</fullName>
    </submittedName>
</protein>
<dbReference type="InterPro" id="IPR055170">
    <property type="entry name" value="GFO_IDH_MocA-like_dom"/>
</dbReference>
<organism evidence="3 4">
    <name type="scientific">Proteiniphilum acetatigenes</name>
    <dbReference type="NCBI Taxonomy" id="294710"/>
    <lineage>
        <taxon>Bacteria</taxon>
        <taxon>Pseudomonadati</taxon>
        <taxon>Bacteroidota</taxon>
        <taxon>Bacteroidia</taxon>
        <taxon>Bacteroidales</taxon>
        <taxon>Dysgonomonadaceae</taxon>
        <taxon>Proteiniphilum</taxon>
    </lineage>
</organism>
<dbReference type="InterPro" id="IPR036291">
    <property type="entry name" value="NAD(P)-bd_dom_sf"/>
</dbReference>
<name>A0A124FXL1_9BACT</name>
<dbReference type="EMBL" id="LGGN01000042">
    <property type="protein sequence ID" value="KUK78357.1"/>
    <property type="molecule type" value="Genomic_DNA"/>
</dbReference>
<feature type="domain" description="GFO/IDH/MocA-like oxidoreductase" evidence="2">
    <location>
        <begin position="192"/>
        <end position="320"/>
    </location>
</feature>
<dbReference type="PANTHER" id="PTHR43818">
    <property type="entry name" value="BCDNA.GH03377"/>
    <property type="match status" value="1"/>
</dbReference>
<dbReference type="InterPro" id="IPR050463">
    <property type="entry name" value="Gfo/Idh/MocA_oxidrdct_glycsds"/>
</dbReference>
<comment type="caution">
    <text evidence="3">The sequence shown here is derived from an EMBL/GenBank/DDBJ whole genome shotgun (WGS) entry which is preliminary data.</text>
</comment>
<dbReference type="Pfam" id="PF22725">
    <property type="entry name" value="GFO_IDH_MocA_C3"/>
    <property type="match status" value="1"/>
</dbReference>
<dbReference type="NCBIfam" id="TIGR01409">
    <property type="entry name" value="TAT_signal_seq"/>
    <property type="match status" value="1"/>
</dbReference>
<evidence type="ECO:0000259" key="2">
    <source>
        <dbReference type="Pfam" id="PF22725"/>
    </source>
</evidence>
<dbReference type="AlphaFoldDB" id="A0A124FXL1"/>
<dbReference type="Gene3D" id="3.30.360.10">
    <property type="entry name" value="Dihydrodipicolinate Reductase, domain 2"/>
    <property type="match status" value="1"/>
</dbReference>